<evidence type="ECO:0000313" key="10">
    <source>
        <dbReference type="EMBL" id="KAL2494261.1"/>
    </source>
</evidence>
<dbReference type="InterPro" id="IPR001005">
    <property type="entry name" value="SANT/Myb"/>
</dbReference>
<evidence type="ECO:0000256" key="7">
    <source>
        <dbReference type="ARBA" id="ARBA00057804"/>
    </source>
</evidence>
<reference evidence="11" key="1">
    <citation type="submission" date="2024-07" db="EMBL/GenBank/DDBJ databases">
        <title>Two chromosome-level genome assemblies of Korean endemic species Abeliophyllum distichum and Forsythia ovata (Oleaceae).</title>
        <authorList>
            <person name="Jang H."/>
        </authorList>
    </citation>
    <scope>NUCLEOTIDE SEQUENCE [LARGE SCALE GENOMIC DNA]</scope>
</reference>
<evidence type="ECO:0000256" key="6">
    <source>
        <dbReference type="ARBA" id="ARBA00023242"/>
    </source>
</evidence>
<dbReference type="GO" id="GO:0003677">
    <property type="term" value="F:DNA binding"/>
    <property type="evidence" value="ECO:0007669"/>
    <property type="project" value="UniProtKB-KW"/>
</dbReference>
<name>A0ABD1S0M4_9LAMI</name>
<keyword evidence="6" id="KW-0539">Nucleus</keyword>
<dbReference type="Pfam" id="PF00249">
    <property type="entry name" value="Myb_DNA-binding"/>
    <property type="match status" value="2"/>
</dbReference>
<dbReference type="Gene3D" id="1.10.10.60">
    <property type="entry name" value="Homeodomain-like"/>
    <property type="match status" value="2"/>
</dbReference>
<comment type="subcellular location">
    <subcellularLocation>
        <location evidence="1">Nucleus</location>
    </subcellularLocation>
</comment>
<evidence type="ECO:0000256" key="2">
    <source>
        <dbReference type="ARBA" id="ARBA00022737"/>
    </source>
</evidence>
<dbReference type="CDD" id="cd00167">
    <property type="entry name" value="SANT"/>
    <property type="match status" value="2"/>
</dbReference>
<accession>A0ABD1S0M4</accession>
<evidence type="ECO:0000313" key="11">
    <source>
        <dbReference type="Proteomes" id="UP001604277"/>
    </source>
</evidence>
<dbReference type="PROSITE" id="PS50090">
    <property type="entry name" value="MYB_LIKE"/>
    <property type="match status" value="2"/>
</dbReference>
<dbReference type="SUPFAM" id="SSF46689">
    <property type="entry name" value="Homeodomain-like"/>
    <property type="match status" value="1"/>
</dbReference>
<proteinExistence type="predicted"/>
<dbReference type="Proteomes" id="UP001604277">
    <property type="component" value="Unassembled WGS sequence"/>
</dbReference>
<feature type="domain" description="HTH myb-type" evidence="9">
    <location>
        <begin position="9"/>
        <end position="65"/>
    </location>
</feature>
<gene>
    <name evidence="10" type="ORF">Fot_38018</name>
</gene>
<evidence type="ECO:0000256" key="3">
    <source>
        <dbReference type="ARBA" id="ARBA00023015"/>
    </source>
</evidence>
<keyword evidence="2" id="KW-0677">Repeat</keyword>
<keyword evidence="11" id="KW-1185">Reference proteome</keyword>
<feature type="domain" description="Myb-like" evidence="8">
    <location>
        <begin position="9"/>
        <end position="61"/>
    </location>
</feature>
<feature type="domain" description="HTH myb-type" evidence="9">
    <location>
        <begin position="66"/>
        <end position="116"/>
    </location>
</feature>
<sequence>MVKPSFVDKDGIKKGAWSEEEDYKLRAYIQRFGHWNWRLVPKYAGLTRSGKSCRLRWVNYLKPGVKRGNYSKVEVDLIMELHAKLGNKWSAIAEKLPGRTDNDIKNYWHTYVKKRNRRNEAASAKIKQQSCEASPLSEILQEEQPNQISPQVTIQNESAPKDVVVAESSCLQELEILVPSLNSTSYVAHDMTSWDPVEGNFWTDEVGVINYFESSPELNYDELLSLTPNIMSPQHWLAEYITSSSDAVAEPQGNSWTEPYLAQPEEGGLFSPYFLYYDDNLNLFLQ</sequence>
<keyword evidence="3" id="KW-0805">Transcription regulation</keyword>
<evidence type="ECO:0000256" key="4">
    <source>
        <dbReference type="ARBA" id="ARBA00023125"/>
    </source>
</evidence>
<dbReference type="InterPro" id="IPR017930">
    <property type="entry name" value="Myb_dom"/>
</dbReference>
<dbReference type="EMBL" id="JBFOLJ010000011">
    <property type="protein sequence ID" value="KAL2494261.1"/>
    <property type="molecule type" value="Genomic_DNA"/>
</dbReference>
<dbReference type="InterPro" id="IPR009057">
    <property type="entry name" value="Homeodomain-like_sf"/>
</dbReference>
<evidence type="ECO:0000256" key="5">
    <source>
        <dbReference type="ARBA" id="ARBA00023163"/>
    </source>
</evidence>
<protein>
    <submittedName>
        <fullName evidence="10">Myb domain protein 14</fullName>
    </submittedName>
</protein>
<dbReference type="PANTHER" id="PTHR47997">
    <property type="entry name" value="MYB DOMAIN PROTEIN 55"/>
    <property type="match status" value="1"/>
</dbReference>
<feature type="domain" description="Myb-like" evidence="8">
    <location>
        <begin position="62"/>
        <end position="112"/>
    </location>
</feature>
<dbReference type="PANTHER" id="PTHR47997:SF28">
    <property type="entry name" value="TRANSCRIPTION FACTOR MYB15-LIKE"/>
    <property type="match status" value="1"/>
</dbReference>
<comment type="caution">
    <text evidence="10">The sequence shown here is derived from an EMBL/GenBank/DDBJ whole genome shotgun (WGS) entry which is preliminary data.</text>
</comment>
<dbReference type="PROSITE" id="PS51294">
    <property type="entry name" value="HTH_MYB"/>
    <property type="match status" value="2"/>
</dbReference>
<comment type="function">
    <text evidence="7">Transcription factor.</text>
</comment>
<dbReference type="SMART" id="SM00717">
    <property type="entry name" value="SANT"/>
    <property type="match status" value="2"/>
</dbReference>
<keyword evidence="5" id="KW-0804">Transcription</keyword>
<dbReference type="AlphaFoldDB" id="A0ABD1S0M4"/>
<evidence type="ECO:0000259" key="9">
    <source>
        <dbReference type="PROSITE" id="PS51294"/>
    </source>
</evidence>
<keyword evidence="4" id="KW-0238">DNA-binding</keyword>
<dbReference type="FunFam" id="1.10.10.60:FF:000001">
    <property type="entry name" value="MYB-related transcription factor"/>
    <property type="match status" value="1"/>
</dbReference>
<evidence type="ECO:0000256" key="1">
    <source>
        <dbReference type="ARBA" id="ARBA00004123"/>
    </source>
</evidence>
<organism evidence="10 11">
    <name type="scientific">Forsythia ovata</name>
    <dbReference type="NCBI Taxonomy" id="205694"/>
    <lineage>
        <taxon>Eukaryota</taxon>
        <taxon>Viridiplantae</taxon>
        <taxon>Streptophyta</taxon>
        <taxon>Embryophyta</taxon>
        <taxon>Tracheophyta</taxon>
        <taxon>Spermatophyta</taxon>
        <taxon>Magnoliopsida</taxon>
        <taxon>eudicotyledons</taxon>
        <taxon>Gunneridae</taxon>
        <taxon>Pentapetalae</taxon>
        <taxon>asterids</taxon>
        <taxon>lamiids</taxon>
        <taxon>Lamiales</taxon>
        <taxon>Oleaceae</taxon>
        <taxon>Forsythieae</taxon>
        <taxon>Forsythia</taxon>
    </lineage>
</organism>
<evidence type="ECO:0000259" key="8">
    <source>
        <dbReference type="PROSITE" id="PS50090"/>
    </source>
</evidence>
<dbReference type="GO" id="GO:0005634">
    <property type="term" value="C:nucleus"/>
    <property type="evidence" value="ECO:0007669"/>
    <property type="project" value="UniProtKB-SubCell"/>
</dbReference>
<dbReference type="InterPro" id="IPR051953">
    <property type="entry name" value="Plant_SW-associated_TFs"/>
</dbReference>